<gene>
    <name evidence="1" type="ORF">GLW05_21510</name>
</gene>
<protein>
    <submittedName>
        <fullName evidence="1">HTH domain-containing protein</fullName>
    </submittedName>
</protein>
<dbReference type="AlphaFoldDB" id="A0A6I5A7R7"/>
<dbReference type="InterPro" id="IPR036390">
    <property type="entry name" value="WH_DNA-bd_sf"/>
</dbReference>
<accession>A0A6I5A7R7</accession>
<proteinExistence type="predicted"/>
<dbReference type="SUPFAM" id="SSF46785">
    <property type="entry name" value="Winged helix' DNA-binding domain"/>
    <property type="match status" value="1"/>
</dbReference>
<dbReference type="Proteomes" id="UP000468638">
    <property type="component" value="Unassembled WGS sequence"/>
</dbReference>
<dbReference type="EMBL" id="WMEQ01000030">
    <property type="protein sequence ID" value="MYL36139.1"/>
    <property type="molecule type" value="Genomic_DNA"/>
</dbReference>
<dbReference type="OrthoDB" id="9429461at2"/>
<organism evidence="1 2">
    <name type="scientific">Pontibacillus yanchengensis</name>
    <dbReference type="NCBI Taxonomy" id="462910"/>
    <lineage>
        <taxon>Bacteria</taxon>
        <taxon>Bacillati</taxon>
        <taxon>Bacillota</taxon>
        <taxon>Bacilli</taxon>
        <taxon>Bacillales</taxon>
        <taxon>Bacillaceae</taxon>
        <taxon>Pontibacillus</taxon>
    </lineage>
</organism>
<dbReference type="Gene3D" id="1.10.1660.10">
    <property type="match status" value="1"/>
</dbReference>
<evidence type="ECO:0000313" key="1">
    <source>
        <dbReference type="EMBL" id="MYL36139.1"/>
    </source>
</evidence>
<comment type="caution">
    <text evidence="1">The sequence shown here is derived from an EMBL/GenBank/DDBJ whole genome shotgun (WGS) entry which is preliminary data.</text>
</comment>
<dbReference type="RefSeq" id="WP_160850628.1">
    <property type="nucleotide sequence ID" value="NZ_WMEQ01000030.1"/>
</dbReference>
<sequence length="51" mass="6110">MKGEIESNQDFSSKEVARRLGIESVTVRKYCNELEHKGYEFKKNERGWRVF</sequence>
<reference evidence="1 2" key="1">
    <citation type="submission" date="2019-11" db="EMBL/GenBank/DDBJ databases">
        <title>Genome sequences of 17 halophilic strains isolated from different environments.</title>
        <authorList>
            <person name="Furrow R.E."/>
        </authorList>
    </citation>
    <scope>NUCLEOTIDE SEQUENCE [LARGE SCALE GENOMIC DNA]</scope>
    <source>
        <strain evidence="1 2">22514_16_FS</strain>
    </source>
</reference>
<name>A0A6I5A7R7_9BACI</name>
<evidence type="ECO:0000313" key="2">
    <source>
        <dbReference type="Proteomes" id="UP000468638"/>
    </source>
</evidence>